<proteinExistence type="inferred from homology"/>
<organism evidence="2 3">
    <name type="scientific">Phyllobacterium phragmitis</name>
    <dbReference type="NCBI Taxonomy" id="2670329"/>
    <lineage>
        <taxon>Bacteria</taxon>
        <taxon>Pseudomonadati</taxon>
        <taxon>Pseudomonadota</taxon>
        <taxon>Alphaproteobacteria</taxon>
        <taxon>Hyphomicrobiales</taxon>
        <taxon>Phyllobacteriaceae</taxon>
        <taxon>Phyllobacterium</taxon>
    </lineage>
</organism>
<comment type="caution">
    <text evidence="2">The sequence shown here is derived from an EMBL/GenBank/DDBJ whole genome shotgun (WGS) entry which is preliminary data.</text>
</comment>
<evidence type="ECO:0000313" key="2">
    <source>
        <dbReference type="EMBL" id="PRD43654.1"/>
    </source>
</evidence>
<dbReference type="InterPro" id="IPR015946">
    <property type="entry name" value="KH_dom-like_a/b"/>
</dbReference>
<dbReference type="AlphaFoldDB" id="A0A2S9IT00"/>
<dbReference type="InterPro" id="IPR003718">
    <property type="entry name" value="OsmC/Ohr_fam"/>
</dbReference>
<keyword evidence="3" id="KW-1185">Reference proteome</keyword>
<dbReference type="SUPFAM" id="SSF82784">
    <property type="entry name" value="OsmC-like"/>
    <property type="match status" value="1"/>
</dbReference>
<sequence>MSDKLIYTARVKTNGGRDGGKAVSDDGNLEVALSMPKEFGGPGGNGTNPEQLFAAAYSGCFLSATKLVARLEKIKLPEDPTIEAHIGVLATPEGYKLTAELLISIPQVERDIAEKIVAKAHQRCPFSNATRGNMDVTLTLV</sequence>
<dbReference type="InterPro" id="IPR036102">
    <property type="entry name" value="OsmC/Ohrsf"/>
</dbReference>
<dbReference type="Pfam" id="PF02566">
    <property type="entry name" value="OsmC"/>
    <property type="match status" value="1"/>
</dbReference>
<dbReference type="RefSeq" id="WP_105741867.1">
    <property type="nucleotide sequence ID" value="NZ_PVBR01000006.1"/>
</dbReference>
<accession>A0A2S9IT00</accession>
<dbReference type="NCBIfam" id="TIGR03561">
    <property type="entry name" value="organ_hyd_perox"/>
    <property type="match status" value="1"/>
</dbReference>
<dbReference type="PANTHER" id="PTHR33797:SF2">
    <property type="entry name" value="ORGANIC HYDROPEROXIDE RESISTANCE PROTEIN-LIKE"/>
    <property type="match status" value="1"/>
</dbReference>
<dbReference type="PANTHER" id="PTHR33797">
    <property type="entry name" value="ORGANIC HYDROPEROXIDE RESISTANCE PROTEIN-LIKE"/>
    <property type="match status" value="1"/>
</dbReference>
<evidence type="ECO:0000256" key="1">
    <source>
        <dbReference type="ARBA" id="ARBA00007378"/>
    </source>
</evidence>
<dbReference type="EMBL" id="PVBR01000006">
    <property type="protein sequence ID" value="PRD43654.1"/>
    <property type="molecule type" value="Genomic_DNA"/>
</dbReference>
<reference evidence="2 3" key="1">
    <citation type="submission" date="2018-02" db="EMBL/GenBank/DDBJ databases">
        <title>The draft genome of Phyllobacterium sp. 1N-3.</title>
        <authorList>
            <person name="Liu L."/>
            <person name="Li L."/>
            <person name="Zhang X."/>
            <person name="Wang T."/>
            <person name="Liang L."/>
        </authorList>
    </citation>
    <scope>NUCLEOTIDE SEQUENCE [LARGE SCALE GENOMIC DNA]</scope>
    <source>
        <strain evidence="2 3">1N-3</strain>
    </source>
</reference>
<gene>
    <name evidence="2" type="ORF">C5748_10405</name>
</gene>
<evidence type="ECO:0000313" key="3">
    <source>
        <dbReference type="Proteomes" id="UP000239434"/>
    </source>
</evidence>
<comment type="similarity">
    <text evidence="1">Belongs to the OsmC/Ohr family.</text>
</comment>
<protein>
    <submittedName>
        <fullName evidence="2">Organic hydroperoxide resistance protein</fullName>
    </submittedName>
</protein>
<dbReference type="Proteomes" id="UP000239434">
    <property type="component" value="Unassembled WGS sequence"/>
</dbReference>
<name>A0A2S9IT00_9HYPH</name>
<dbReference type="InterPro" id="IPR019953">
    <property type="entry name" value="OHR"/>
</dbReference>
<dbReference type="Gene3D" id="3.30.300.20">
    <property type="match status" value="1"/>
</dbReference>
<dbReference type="GO" id="GO:0006979">
    <property type="term" value="P:response to oxidative stress"/>
    <property type="evidence" value="ECO:0007669"/>
    <property type="project" value="InterPro"/>
</dbReference>
<dbReference type="Gene3D" id="2.20.25.10">
    <property type="match status" value="1"/>
</dbReference>